<sequence>MAKHPLSAARKAAFCWAGFQKGFSGGGGGGGGGDAGAGGDDDGSGGRRCGVSSALRHLSSQISTNHLSLRNDSRVSTDVLLFDTSL</sequence>
<protein>
    <submittedName>
        <fullName evidence="2">Uncharacterized protein</fullName>
    </submittedName>
</protein>
<gene>
    <name evidence="2" type="ORF">E2C01_036225</name>
</gene>
<comment type="caution">
    <text evidence="2">The sequence shown here is derived from an EMBL/GenBank/DDBJ whole genome shotgun (WGS) entry which is preliminary data.</text>
</comment>
<name>A0A5B7F856_PORTR</name>
<reference evidence="2 3" key="1">
    <citation type="submission" date="2019-05" db="EMBL/GenBank/DDBJ databases">
        <title>Another draft genome of Portunus trituberculatus and its Hox gene families provides insights of decapod evolution.</title>
        <authorList>
            <person name="Jeong J.-H."/>
            <person name="Song I."/>
            <person name="Kim S."/>
            <person name="Choi T."/>
            <person name="Kim D."/>
            <person name="Ryu S."/>
            <person name="Kim W."/>
        </authorList>
    </citation>
    <scope>NUCLEOTIDE SEQUENCE [LARGE SCALE GENOMIC DNA]</scope>
    <source>
        <tissue evidence="2">Muscle</tissue>
    </source>
</reference>
<dbReference type="AlphaFoldDB" id="A0A5B7F856"/>
<evidence type="ECO:0000313" key="3">
    <source>
        <dbReference type="Proteomes" id="UP000324222"/>
    </source>
</evidence>
<accession>A0A5B7F856</accession>
<evidence type="ECO:0000256" key="1">
    <source>
        <dbReference type="SAM" id="MobiDB-lite"/>
    </source>
</evidence>
<organism evidence="2 3">
    <name type="scientific">Portunus trituberculatus</name>
    <name type="common">Swimming crab</name>
    <name type="synonym">Neptunus trituberculatus</name>
    <dbReference type="NCBI Taxonomy" id="210409"/>
    <lineage>
        <taxon>Eukaryota</taxon>
        <taxon>Metazoa</taxon>
        <taxon>Ecdysozoa</taxon>
        <taxon>Arthropoda</taxon>
        <taxon>Crustacea</taxon>
        <taxon>Multicrustacea</taxon>
        <taxon>Malacostraca</taxon>
        <taxon>Eumalacostraca</taxon>
        <taxon>Eucarida</taxon>
        <taxon>Decapoda</taxon>
        <taxon>Pleocyemata</taxon>
        <taxon>Brachyura</taxon>
        <taxon>Eubrachyura</taxon>
        <taxon>Portunoidea</taxon>
        <taxon>Portunidae</taxon>
        <taxon>Portuninae</taxon>
        <taxon>Portunus</taxon>
    </lineage>
</organism>
<feature type="region of interest" description="Disordered" evidence="1">
    <location>
        <begin position="27"/>
        <end position="50"/>
    </location>
</feature>
<evidence type="ECO:0000313" key="2">
    <source>
        <dbReference type="EMBL" id="MPC42602.1"/>
    </source>
</evidence>
<keyword evidence="3" id="KW-1185">Reference proteome</keyword>
<dbReference type="Proteomes" id="UP000324222">
    <property type="component" value="Unassembled WGS sequence"/>
</dbReference>
<feature type="compositionally biased region" description="Gly residues" evidence="1">
    <location>
        <begin position="27"/>
        <end position="38"/>
    </location>
</feature>
<dbReference type="EMBL" id="VSRR010005496">
    <property type="protein sequence ID" value="MPC42602.1"/>
    <property type="molecule type" value="Genomic_DNA"/>
</dbReference>
<proteinExistence type="predicted"/>